<dbReference type="InterPro" id="IPR029058">
    <property type="entry name" value="AB_hydrolase_fold"/>
</dbReference>
<feature type="domain" description="Serine aminopeptidase S33" evidence="1">
    <location>
        <begin position="40"/>
        <end position="292"/>
    </location>
</feature>
<dbReference type="GO" id="GO:0016787">
    <property type="term" value="F:hydrolase activity"/>
    <property type="evidence" value="ECO:0007669"/>
    <property type="project" value="UniProtKB-KW"/>
</dbReference>
<dbReference type="EMBL" id="CP024899">
    <property type="protein sequence ID" value="ATX65908.1"/>
    <property type="molecule type" value="Genomic_DNA"/>
</dbReference>
<dbReference type="PANTHER" id="PTHR11614">
    <property type="entry name" value="PHOSPHOLIPASE-RELATED"/>
    <property type="match status" value="1"/>
</dbReference>
<reference evidence="2 3" key="1">
    <citation type="submission" date="2017-11" db="EMBL/GenBank/DDBJ databases">
        <title>Revised Sequence and Annotation of the Rhodobaca barguzinensis strain alga05 Genome.</title>
        <authorList>
            <person name="Kopejtka K."/>
            <person name="Tomasch J.M."/>
            <person name="Bunk B."/>
            <person name="Koblizek M."/>
        </authorList>
    </citation>
    <scope>NUCLEOTIDE SEQUENCE [LARGE SCALE GENOMIC DNA]</scope>
    <source>
        <strain evidence="3">alga05</strain>
    </source>
</reference>
<dbReference type="STRING" id="441209.GCA_001870665_01530"/>
<dbReference type="KEGG" id="rbg:BG454_08765"/>
<dbReference type="Pfam" id="PF12146">
    <property type="entry name" value="Hydrolase_4"/>
    <property type="match status" value="1"/>
</dbReference>
<name>A0A2K8KGI5_9RHOB</name>
<dbReference type="OrthoDB" id="9788260at2"/>
<keyword evidence="2" id="KW-0378">Hydrolase</keyword>
<dbReference type="SUPFAM" id="SSF53474">
    <property type="entry name" value="alpha/beta-Hydrolases"/>
    <property type="match status" value="1"/>
</dbReference>
<evidence type="ECO:0000313" key="3">
    <source>
        <dbReference type="Proteomes" id="UP000228948"/>
    </source>
</evidence>
<evidence type="ECO:0000259" key="1">
    <source>
        <dbReference type="Pfam" id="PF12146"/>
    </source>
</evidence>
<sequence>MHDPAPFFAEIADAPPPERVIWQKAQDGTRLRLALWPTGPKGIVAIFPGRTEVIEKYGRVVADLAKAGYGAAAIDWRGQGLSDRLQATPLLGDVADFSLYQQDVAAFQAILDNHAPSAPRFVLAHSMGGCIALRALINGFPARAVSFSAPMWGLPLNGTTTRAINALRSALRLTRLDLREIPGAGIEFRLWENPFDNNELTGDAETYGWIQTQVALQPDLRLGAPSLRWLAAALSELAALDNTPSPDLPAFCGLGTREMLVSAQAIEARMAQWPDGRLDIYDGALHELLMERPEIRNAFLHETIRLFDASQS</sequence>
<dbReference type="AlphaFoldDB" id="A0A2K8KGI5"/>
<proteinExistence type="predicted"/>
<dbReference type="InterPro" id="IPR022742">
    <property type="entry name" value="Hydrolase_4"/>
</dbReference>
<dbReference type="InterPro" id="IPR051044">
    <property type="entry name" value="MAG_DAG_Lipase"/>
</dbReference>
<keyword evidence="3" id="KW-1185">Reference proteome</keyword>
<dbReference type="Gene3D" id="3.40.50.1820">
    <property type="entry name" value="alpha/beta hydrolase"/>
    <property type="match status" value="1"/>
</dbReference>
<evidence type="ECO:0000313" key="2">
    <source>
        <dbReference type="EMBL" id="ATX65908.1"/>
    </source>
</evidence>
<gene>
    <name evidence="2" type="ORF">BG454_08765</name>
</gene>
<accession>A0A2K8KGI5</accession>
<dbReference type="Proteomes" id="UP000228948">
    <property type="component" value="Chromosome"/>
</dbReference>
<dbReference type="RefSeq" id="WP_071480447.1">
    <property type="nucleotide sequence ID" value="NZ_CP024899.1"/>
</dbReference>
<organism evidence="2 3">
    <name type="scientific">Roseinatronobacter bogoriensis subsp. barguzinensis</name>
    <dbReference type="NCBI Taxonomy" id="441209"/>
    <lineage>
        <taxon>Bacteria</taxon>
        <taxon>Pseudomonadati</taxon>
        <taxon>Pseudomonadota</taxon>
        <taxon>Alphaproteobacteria</taxon>
        <taxon>Rhodobacterales</taxon>
        <taxon>Paracoccaceae</taxon>
        <taxon>Roseinatronobacter</taxon>
    </lineage>
</organism>
<protein>
    <submittedName>
        <fullName evidence="2">Alpha/beta hydrolase</fullName>
    </submittedName>
</protein>